<keyword evidence="2" id="KW-0732">Signal</keyword>
<comment type="caution">
    <text evidence="3">The sequence shown here is derived from an EMBL/GenBank/DDBJ whole genome shotgun (WGS) entry which is preliminary data.</text>
</comment>
<dbReference type="SUPFAM" id="SSF48452">
    <property type="entry name" value="TPR-like"/>
    <property type="match status" value="2"/>
</dbReference>
<name>A0A1W9KRP0_9BURK</name>
<dbReference type="InterPro" id="IPR019734">
    <property type="entry name" value="TPR_rpt"/>
</dbReference>
<proteinExistence type="predicted"/>
<evidence type="ECO:0000313" key="4">
    <source>
        <dbReference type="Proteomes" id="UP000192505"/>
    </source>
</evidence>
<dbReference type="SMART" id="SM00028">
    <property type="entry name" value="TPR"/>
    <property type="match status" value="5"/>
</dbReference>
<dbReference type="Pfam" id="PF13432">
    <property type="entry name" value="TPR_16"/>
    <property type="match status" value="2"/>
</dbReference>
<dbReference type="Proteomes" id="UP000192505">
    <property type="component" value="Unassembled WGS sequence"/>
</dbReference>
<dbReference type="PANTHER" id="PTHR12558">
    <property type="entry name" value="CELL DIVISION CYCLE 16,23,27"/>
    <property type="match status" value="1"/>
</dbReference>
<keyword evidence="1" id="KW-0802">TPR repeat</keyword>
<protein>
    <submittedName>
        <fullName evidence="3">Uncharacterized protein</fullName>
    </submittedName>
</protein>
<gene>
    <name evidence="3" type="ORF">BWK72_14720</name>
</gene>
<feature type="repeat" description="TPR" evidence="1">
    <location>
        <begin position="535"/>
        <end position="568"/>
    </location>
</feature>
<feature type="signal peptide" evidence="2">
    <location>
        <begin position="1"/>
        <end position="26"/>
    </location>
</feature>
<feature type="chain" id="PRO_5010886390" evidence="2">
    <location>
        <begin position="27"/>
        <end position="582"/>
    </location>
</feature>
<dbReference type="PROSITE" id="PS50005">
    <property type="entry name" value="TPR"/>
    <property type="match status" value="1"/>
</dbReference>
<reference evidence="3 4" key="1">
    <citation type="submission" date="2017-01" db="EMBL/GenBank/DDBJ databases">
        <title>Novel large sulfur bacteria in the metagenomes of groundwater-fed chemosynthetic microbial mats in the Lake Huron basin.</title>
        <authorList>
            <person name="Sharrar A.M."/>
            <person name="Flood B.E."/>
            <person name="Bailey J.V."/>
            <person name="Jones D.S."/>
            <person name="Biddanda B."/>
            <person name="Ruberg S.A."/>
            <person name="Marcus D.N."/>
            <person name="Dick G.J."/>
        </authorList>
    </citation>
    <scope>NUCLEOTIDE SEQUENCE [LARGE SCALE GENOMIC DNA]</scope>
    <source>
        <strain evidence="3">A7</strain>
    </source>
</reference>
<evidence type="ECO:0000313" key="3">
    <source>
        <dbReference type="EMBL" id="OQW86994.1"/>
    </source>
</evidence>
<dbReference type="InterPro" id="IPR011990">
    <property type="entry name" value="TPR-like_helical_dom_sf"/>
</dbReference>
<organism evidence="3 4">
    <name type="scientific">Rhodoferax ferrireducens</name>
    <dbReference type="NCBI Taxonomy" id="192843"/>
    <lineage>
        <taxon>Bacteria</taxon>
        <taxon>Pseudomonadati</taxon>
        <taxon>Pseudomonadota</taxon>
        <taxon>Betaproteobacteria</taxon>
        <taxon>Burkholderiales</taxon>
        <taxon>Comamonadaceae</taxon>
        <taxon>Rhodoferax</taxon>
    </lineage>
</organism>
<dbReference type="AlphaFoldDB" id="A0A1W9KRP0"/>
<accession>A0A1W9KRP0</accession>
<sequence>MDYYERMRFKTVLLPWLMSCTLGLHAQGASAPEPAPKSSALTAPLFYEILLGEISARAQEPGAAFSLMLDAAQKTRDPSVFQRAVQIALQARSGESALQAAKAWSQALPESREANHFVLQILLGLNRVADTLEPLKREIALAPAKERRDLIWSLPPNYERLGERHLAALTFQNALTNWLSDPAVGATAWASIGRVWLAAADKPKALNAATKGLAADARSEHPALLALSMMSPELPAAENLVKKHLPHARPEYRMAYVKSLLRGQREDDAKLELQRIRTQTPEYADAWLIDGALALQLGQLDLAEQQLQHYLGLVDAEPAVQQHADTQRGRSQAYFSLSELALKRKDLNTAQEWLQRVDNPDDLLRAQTRRASLMARQGKVDEAITLIQALPEKSDADVKLKRTAEVQVLRDNQLFERARDRLQTLIGQYPQDLDLVYEMAMIHEKLDNLAEMERLLRQLIAAKPDDPHAYNALGYSLADKNLRLPEAIELINKALAISPQDPFIIDSLAWAQFRSGNLGEALRLLKGAFKDRPDAEIAAHLGEVLWTANQQQEALEVFREGIKLNPDNETLTETLKRLRVSP</sequence>
<evidence type="ECO:0000256" key="2">
    <source>
        <dbReference type="SAM" id="SignalP"/>
    </source>
</evidence>
<dbReference type="EMBL" id="MTEI01000011">
    <property type="protein sequence ID" value="OQW86994.1"/>
    <property type="molecule type" value="Genomic_DNA"/>
</dbReference>
<evidence type="ECO:0000256" key="1">
    <source>
        <dbReference type="PROSITE-ProRule" id="PRU00339"/>
    </source>
</evidence>
<dbReference type="Gene3D" id="1.25.40.10">
    <property type="entry name" value="Tetratricopeptide repeat domain"/>
    <property type="match status" value="2"/>
</dbReference>
<dbReference type="PANTHER" id="PTHR12558:SF33">
    <property type="entry name" value="BLL7664 PROTEIN"/>
    <property type="match status" value="1"/>
</dbReference>